<dbReference type="PANTHER" id="PTHR11070">
    <property type="entry name" value="UVRD / RECB / PCRA DNA HELICASE FAMILY MEMBER"/>
    <property type="match status" value="1"/>
</dbReference>
<organism evidence="7 8">
    <name type="scientific">Leptotrichia trevisanii</name>
    <dbReference type="NCBI Taxonomy" id="109328"/>
    <lineage>
        <taxon>Bacteria</taxon>
        <taxon>Fusobacteriati</taxon>
        <taxon>Fusobacteriota</taxon>
        <taxon>Fusobacteriia</taxon>
        <taxon>Fusobacteriales</taxon>
        <taxon>Leptotrichiaceae</taxon>
        <taxon>Leptotrichia</taxon>
    </lineage>
</organism>
<dbReference type="InterPro" id="IPR027417">
    <property type="entry name" value="P-loop_NTPase"/>
</dbReference>
<evidence type="ECO:0000313" key="8">
    <source>
        <dbReference type="Proteomes" id="UP000321378"/>
    </source>
</evidence>
<evidence type="ECO:0000256" key="1">
    <source>
        <dbReference type="ARBA" id="ARBA00022741"/>
    </source>
</evidence>
<dbReference type="RefSeq" id="WP_146997713.1">
    <property type="nucleotide sequence ID" value="NZ_AP019840.1"/>
</dbReference>
<keyword evidence="2 5" id="KW-0378">Hydrolase</keyword>
<sequence length="474" mass="56369">MLSKINDKNLLKEKGILEKLFQNISGNKSTLFNAGAGAGKTYSLIECLKYVIREEGRNLENKNKKVICITYTNVATNEIKERLGNTNLILVSTIHERIWSLINNKLYQSKLVEIHIEYTKEKIKEENEKLKNNKKYSSYNKEEKSYINEIISKTNIKIQFLNKDNFEEELKKENISDKIFFDMKVTNFKEIYKKLKKISKLENCLKEIENKKYKNIEYTPLFNFDVLHKMKISHNTLLEYGYRMIKKFDLLKQIIIDRYPYIFIDEYQDTDEKVVKIMNLLDEYSKKINHKFYVGYFGDYVQNIYNSGVGELIEELHTNLDNVYKKYNRRSAKEIIEVANKIKKNEFSQESIYEDSGGGTIEFFSGKEEEIKAFLEKVEKEWNITQDSPLHCFILTNKLIAEYSGFQDIYDFFYKSDYYKKNYNQLTSELFSNDMTKLGNIPSLFFKIIKFLHDLQSEKTFVTDIFNKVYRENN</sequence>
<dbReference type="Pfam" id="PF00580">
    <property type="entry name" value="UvrD-helicase"/>
    <property type="match status" value="1"/>
</dbReference>
<keyword evidence="1 5" id="KW-0547">Nucleotide-binding</keyword>
<dbReference type="InterPro" id="IPR000212">
    <property type="entry name" value="DNA_helicase_UvrD/REP"/>
</dbReference>
<dbReference type="GO" id="GO:0003677">
    <property type="term" value="F:DNA binding"/>
    <property type="evidence" value="ECO:0007669"/>
    <property type="project" value="InterPro"/>
</dbReference>
<dbReference type="InterPro" id="IPR014016">
    <property type="entry name" value="UvrD-like_ATP-bd"/>
</dbReference>
<dbReference type="Proteomes" id="UP000321378">
    <property type="component" value="Chromosome"/>
</dbReference>
<evidence type="ECO:0000256" key="4">
    <source>
        <dbReference type="ARBA" id="ARBA00022840"/>
    </source>
</evidence>
<protein>
    <submittedName>
        <fullName evidence="7">RecBCD enzyme subunit RecB</fullName>
    </submittedName>
</protein>
<dbReference type="PROSITE" id="PS51198">
    <property type="entry name" value="UVRD_HELICASE_ATP_BIND"/>
    <property type="match status" value="1"/>
</dbReference>
<evidence type="ECO:0000259" key="6">
    <source>
        <dbReference type="PROSITE" id="PS51198"/>
    </source>
</evidence>
<accession>A0A510KPU2</accession>
<dbReference type="GO" id="GO:0005829">
    <property type="term" value="C:cytosol"/>
    <property type="evidence" value="ECO:0007669"/>
    <property type="project" value="TreeGrafter"/>
</dbReference>
<keyword evidence="3 5" id="KW-0347">Helicase</keyword>
<dbReference type="SUPFAM" id="SSF52540">
    <property type="entry name" value="P-loop containing nucleoside triphosphate hydrolases"/>
    <property type="match status" value="1"/>
</dbReference>
<evidence type="ECO:0000256" key="3">
    <source>
        <dbReference type="ARBA" id="ARBA00022806"/>
    </source>
</evidence>
<dbReference type="GO" id="GO:0016787">
    <property type="term" value="F:hydrolase activity"/>
    <property type="evidence" value="ECO:0007669"/>
    <property type="project" value="UniProtKB-UniRule"/>
</dbReference>
<keyword evidence="4 5" id="KW-0067">ATP-binding</keyword>
<feature type="binding site" evidence="5">
    <location>
        <begin position="34"/>
        <end position="41"/>
    </location>
    <ligand>
        <name>ATP</name>
        <dbReference type="ChEBI" id="CHEBI:30616"/>
    </ligand>
</feature>
<feature type="domain" description="UvrD-like helicase ATP-binding" evidence="6">
    <location>
        <begin position="13"/>
        <end position="349"/>
    </location>
</feature>
<dbReference type="AlphaFoldDB" id="A0A510KPU2"/>
<dbReference type="GO" id="GO:0043138">
    <property type="term" value="F:3'-5' DNA helicase activity"/>
    <property type="evidence" value="ECO:0007669"/>
    <property type="project" value="TreeGrafter"/>
</dbReference>
<proteinExistence type="predicted"/>
<evidence type="ECO:0000256" key="2">
    <source>
        <dbReference type="ARBA" id="ARBA00022801"/>
    </source>
</evidence>
<dbReference type="GO" id="GO:0005524">
    <property type="term" value="F:ATP binding"/>
    <property type="evidence" value="ECO:0007669"/>
    <property type="project" value="UniProtKB-UniRule"/>
</dbReference>
<reference evidence="7 8" key="1">
    <citation type="submission" date="2019-07" db="EMBL/GenBank/DDBJ databases">
        <title>Complete Genome Sequence of Leptotrichia trevisanii Strain JMUB3935.</title>
        <authorList>
            <person name="Watanabe S."/>
            <person name="Cui L."/>
        </authorList>
    </citation>
    <scope>NUCLEOTIDE SEQUENCE [LARGE SCALE GENOMIC DNA]</scope>
    <source>
        <strain evidence="7 8">JMUB3935</strain>
    </source>
</reference>
<gene>
    <name evidence="7" type="primary">recB</name>
    <name evidence="7" type="ORF">JMUB3935_2713</name>
</gene>
<dbReference type="GO" id="GO:0000725">
    <property type="term" value="P:recombinational repair"/>
    <property type="evidence" value="ECO:0007669"/>
    <property type="project" value="TreeGrafter"/>
</dbReference>
<evidence type="ECO:0000256" key="5">
    <source>
        <dbReference type="PROSITE-ProRule" id="PRU00560"/>
    </source>
</evidence>
<dbReference type="Gene3D" id="3.40.50.300">
    <property type="entry name" value="P-loop containing nucleotide triphosphate hydrolases"/>
    <property type="match status" value="2"/>
</dbReference>
<dbReference type="EMBL" id="AP019840">
    <property type="protein sequence ID" value="BBM53702.1"/>
    <property type="molecule type" value="Genomic_DNA"/>
</dbReference>
<name>A0A510KPU2_9FUSO</name>
<evidence type="ECO:0000313" key="7">
    <source>
        <dbReference type="EMBL" id="BBM53702.1"/>
    </source>
</evidence>
<dbReference type="PANTHER" id="PTHR11070:SF3">
    <property type="entry name" value="DNA 3'-5' HELICASE"/>
    <property type="match status" value="1"/>
</dbReference>